<dbReference type="Proteomes" id="UP000242915">
    <property type="component" value="Unassembled WGS sequence"/>
</dbReference>
<evidence type="ECO:0000313" key="2">
    <source>
        <dbReference type="Proteomes" id="UP000242915"/>
    </source>
</evidence>
<dbReference type="RefSeq" id="WP_010489695.1">
    <property type="nucleotide sequence ID" value="NZ_FZOG01000002.1"/>
</dbReference>
<accession>A0A239D3V7</accession>
<sequence>MGLFRLLLVLAIAATLYWLWRRYIGARSATKPVAPAKPEPMVRCANCGVHLPREHAKQNGPQWFCSTEHLKQGPQQGDH</sequence>
<name>A0A239D3V7_9PSED</name>
<dbReference type="AlphaFoldDB" id="A0A239D3V7"/>
<dbReference type="InterPro" id="IPR049708">
    <property type="entry name" value="PP0621-like"/>
</dbReference>
<dbReference type="EMBL" id="FZOG01000002">
    <property type="protein sequence ID" value="SNS26822.1"/>
    <property type="molecule type" value="Genomic_DNA"/>
</dbReference>
<proteinExistence type="predicted"/>
<evidence type="ECO:0008006" key="3">
    <source>
        <dbReference type="Google" id="ProtNLM"/>
    </source>
</evidence>
<evidence type="ECO:0000313" key="1">
    <source>
        <dbReference type="EMBL" id="SNS26822.1"/>
    </source>
</evidence>
<dbReference type="NCBIfam" id="NF041023">
    <property type="entry name" value="PP0621_fam"/>
    <property type="match status" value="1"/>
</dbReference>
<gene>
    <name evidence="1" type="ORF">SAMN05216255_2052</name>
</gene>
<protein>
    <recommendedName>
        <fullName evidence="3">MYND finger</fullName>
    </recommendedName>
</protein>
<organism evidence="1 2">
    <name type="scientific">Pseudomonas segetis</name>
    <dbReference type="NCBI Taxonomy" id="298908"/>
    <lineage>
        <taxon>Bacteria</taxon>
        <taxon>Pseudomonadati</taxon>
        <taxon>Pseudomonadota</taxon>
        <taxon>Gammaproteobacteria</taxon>
        <taxon>Pseudomonadales</taxon>
        <taxon>Pseudomonadaceae</taxon>
        <taxon>Pseudomonas</taxon>
    </lineage>
</organism>
<keyword evidence="2" id="KW-1185">Reference proteome</keyword>
<reference evidence="2" key="1">
    <citation type="submission" date="2017-06" db="EMBL/GenBank/DDBJ databases">
        <authorList>
            <person name="Varghese N."/>
            <person name="Submissions S."/>
        </authorList>
    </citation>
    <scope>NUCLEOTIDE SEQUENCE [LARGE SCALE GENOMIC DNA]</scope>
    <source>
        <strain evidence="2">CIP 108523</strain>
    </source>
</reference>